<dbReference type="InterPro" id="IPR029058">
    <property type="entry name" value="AB_hydrolase_fold"/>
</dbReference>
<organism evidence="2">
    <name type="scientific">Pseudoalteromonas prydzensis</name>
    <dbReference type="NCBI Taxonomy" id="182141"/>
    <lineage>
        <taxon>Bacteria</taxon>
        <taxon>Pseudomonadati</taxon>
        <taxon>Pseudomonadota</taxon>
        <taxon>Gammaproteobacteria</taxon>
        <taxon>Alteromonadales</taxon>
        <taxon>Pseudoalteromonadaceae</taxon>
        <taxon>Pseudoalteromonas</taxon>
    </lineage>
</organism>
<dbReference type="Proteomes" id="UP000886188">
    <property type="component" value="Unassembled WGS sequence"/>
</dbReference>
<reference evidence="2" key="1">
    <citation type="journal article" date="2020" name="mSystems">
        <title>Genome- and Community-Level Interaction Insights into Carbon Utilization and Element Cycling Functions of Hydrothermarchaeota in Hydrothermal Sediment.</title>
        <authorList>
            <person name="Zhou Z."/>
            <person name="Liu Y."/>
            <person name="Xu W."/>
            <person name="Pan J."/>
            <person name="Luo Z.H."/>
            <person name="Li M."/>
        </authorList>
    </citation>
    <scope>NUCLEOTIDE SEQUENCE [LARGE SCALE GENOMIC DNA]</scope>
    <source>
        <strain evidence="2">HyVt-346</strain>
    </source>
</reference>
<dbReference type="Pfam" id="PF00756">
    <property type="entry name" value="Esterase"/>
    <property type="match status" value="1"/>
</dbReference>
<comment type="caution">
    <text evidence="2">The sequence shown here is derived from an EMBL/GenBank/DDBJ whole genome shotgun (WGS) entry which is preliminary data.</text>
</comment>
<dbReference type="PANTHER" id="PTHR48098:SF1">
    <property type="entry name" value="DIACYLGLYCEROL ACYLTRANSFERASE_MYCOLYLTRANSFERASE AG85A"/>
    <property type="match status" value="1"/>
</dbReference>
<keyword evidence="1" id="KW-0732">Signal</keyword>
<dbReference type="EMBL" id="DRGM01000184">
    <property type="protein sequence ID" value="HEA18344.1"/>
    <property type="molecule type" value="Genomic_DNA"/>
</dbReference>
<dbReference type="AlphaFoldDB" id="A0A7V1D1V8"/>
<proteinExistence type="predicted"/>
<dbReference type="RefSeq" id="WP_304184432.1">
    <property type="nucleotide sequence ID" value="NZ_DRGM01000184.1"/>
</dbReference>
<dbReference type="PANTHER" id="PTHR48098">
    <property type="entry name" value="ENTEROCHELIN ESTERASE-RELATED"/>
    <property type="match status" value="1"/>
</dbReference>
<evidence type="ECO:0000256" key="1">
    <source>
        <dbReference type="SAM" id="SignalP"/>
    </source>
</evidence>
<sequence>MKHIVFLLCICISSFSAYSYEVISSSFKGHNTGIEKPITIVLPAHYNAKEKYNVIYVLHGFSGNHSDWTTLTNIAELADQYNVIVVNPDGNYGSWYLDSDINKQSQYETYIAKDVVNFIDSNYATRRAKQGRAITGLSMGGFGALHIAINHQDTFVAVSAMSAGVDVRPFAAEFDLAQVLGDYATHKQKWYDIAIINNLHKLAAGNTRWKKTADDLAIMLDIGVDDFFIEQNRDLHKALLAMRIRHDYVERPGVHEWRYWQKVIPYQFLFLTSHMQQAVE</sequence>
<dbReference type="GO" id="GO:0016747">
    <property type="term" value="F:acyltransferase activity, transferring groups other than amino-acyl groups"/>
    <property type="evidence" value="ECO:0007669"/>
    <property type="project" value="TreeGrafter"/>
</dbReference>
<feature type="signal peptide" evidence="1">
    <location>
        <begin position="1"/>
        <end position="19"/>
    </location>
</feature>
<dbReference type="Gene3D" id="3.40.50.1820">
    <property type="entry name" value="alpha/beta hydrolase"/>
    <property type="match status" value="1"/>
</dbReference>
<accession>A0A7V1D1V8</accession>
<dbReference type="InterPro" id="IPR050583">
    <property type="entry name" value="Mycobacterial_A85_antigen"/>
</dbReference>
<feature type="chain" id="PRO_5031170930" evidence="1">
    <location>
        <begin position="20"/>
        <end position="280"/>
    </location>
</feature>
<dbReference type="SUPFAM" id="SSF53474">
    <property type="entry name" value="alpha/beta-Hydrolases"/>
    <property type="match status" value="1"/>
</dbReference>
<dbReference type="InterPro" id="IPR000801">
    <property type="entry name" value="Esterase-like"/>
</dbReference>
<evidence type="ECO:0000313" key="2">
    <source>
        <dbReference type="EMBL" id="HEA18344.1"/>
    </source>
</evidence>
<name>A0A7V1D1V8_9GAMM</name>
<protein>
    <submittedName>
        <fullName evidence="2">Esterase family protein</fullName>
    </submittedName>
</protein>
<gene>
    <name evidence="2" type="ORF">ENH88_18260</name>
</gene>